<sequence>MVHKAPENITQTGNGVVLGVFVVSLLSEKKFDLSFVFYFLIGYFVIEIIRNLPDGKEVD</sequence>
<evidence type="ECO:0000256" key="1">
    <source>
        <dbReference type="SAM" id="Phobius"/>
    </source>
</evidence>
<evidence type="ECO:0000313" key="3">
    <source>
        <dbReference type="Proteomes" id="UP000257032"/>
    </source>
</evidence>
<dbReference type="Proteomes" id="UP000257032">
    <property type="component" value="Unassembled WGS sequence"/>
</dbReference>
<protein>
    <submittedName>
        <fullName evidence="2">Uncharacterized protein</fullName>
    </submittedName>
</protein>
<dbReference type="AlphaFoldDB" id="A0A3D8VLJ6"/>
<comment type="caution">
    <text evidence="2">The sequence shown here is derived from an EMBL/GenBank/DDBJ whole genome shotgun (WGS) entry which is preliminary data.</text>
</comment>
<dbReference type="EMBL" id="QTLC01000050">
    <property type="protein sequence ID" value="RDY70177.1"/>
    <property type="molecule type" value="Genomic_DNA"/>
</dbReference>
<keyword evidence="1" id="KW-0472">Membrane</keyword>
<keyword evidence="1" id="KW-0812">Transmembrane</keyword>
<reference evidence="2 3" key="1">
    <citation type="submission" date="2018-08" db="EMBL/GenBank/DDBJ databases">
        <title>Genome sequence of strict halophilic Halobacillus trueperi SS1 isolated from Lunsu, a salty water body of North West Himalayas.</title>
        <authorList>
            <person name="Gupta S."/>
            <person name="Sharma P."/>
            <person name="Dev K."/>
            <person name="Baumler D."/>
            <person name="Sourirajan A."/>
        </authorList>
    </citation>
    <scope>NUCLEOTIDE SEQUENCE [LARGE SCALE GENOMIC DNA]</scope>
    <source>
        <strain evidence="2 3">SS1</strain>
    </source>
</reference>
<proteinExistence type="predicted"/>
<name>A0A3D8VLJ6_9BACI</name>
<keyword evidence="1" id="KW-1133">Transmembrane helix</keyword>
<gene>
    <name evidence="2" type="ORF">DXT76_14820</name>
</gene>
<feature type="transmembrane region" description="Helical" evidence="1">
    <location>
        <begin position="35"/>
        <end position="53"/>
    </location>
</feature>
<evidence type="ECO:0000313" key="2">
    <source>
        <dbReference type="EMBL" id="RDY70177.1"/>
    </source>
</evidence>
<accession>A0A3D8VLJ6</accession>
<organism evidence="2 3">
    <name type="scientific">Halobacillus trueperi</name>
    <dbReference type="NCBI Taxonomy" id="156205"/>
    <lineage>
        <taxon>Bacteria</taxon>
        <taxon>Bacillati</taxon>
        <taxon>Bacillota</taxon>
        <taxon>Bacilli</taxon>
        <taxon>Bacillales</taxon>
        <taxon>Bacillaceae</taxon>
        <taxon>Halobacillus</taxon>
    </lineage>
</organism>